<dbReference type="AlphaFoldDB" id="A0ABD6ED42"/>
<feature type="transmembrane region" description="Helical" evidence="11">
    <location>
        <begin position="672"/>
        <end position="700"/>
    </location>
</feature>
<dbReference type="CDD" id="cd16024">
    <property type="entry name" value="GPI_EPT_2"/>
    <property type="match status" value="1"/>
</dbReference>
<gene>
    <name evidence="13" type="ORF">AB6A40_003896</name>
</gene>
<feature type="transmembrane region" description="Helical" evidence="11">
    <location>
        <begin position="437"/>
        <end position="458"/>
    </location>
</feature>
<dbReference type="InterPro" id="IPR017850">
    <property type="entry name" value="Alkaline_phosphatase_core_sf"/>
</dbReference>
<evidence type="ECO:0000256" key="10">
    <source>
        <dbReference type="ARBA" id="ARBA00023180"/>
    </source>
</evidence>
<feature type="transmembrane region" description="Helical" evidence="11">
    <location>
        <begin position="12"/>
        <end position="33"/>
    </location>
</feature>
<protein>
    <recommendedName>
        <fullName evidence="12">GPI ethanolamine phosphate transferase 2 C-terminal domain-containing protein</fullName>
    </recommendedName>
</protein>
<evidence type="ECO:0000256" key="3">
    <source>
        <dbReference type="ARBA" id="ARBA00005315"/>
    </source>
</evidence>
<keyword evidence="5" id="KW-0808">Transferase</keyword>
<dbReference type="Pfam" id="PF01663">
    <property type="entry name" value="Phosphodiest"/>
    <property type="match status" value="1"/>
</dbReference>
<feature type="transmembrane region" description="Helical" evidence="11">
    <location>
        <begin position="760"/>
        <end position="785"/>
    </location>
</feature>
<dbReference type="GO" id="GO:0005789">
    <property type="term" value="C:endoplasmic reticulum membrane"/>
    <property type="evidence" value="ECO:0007669"/>
    <property type="project" value="UniProtKB-SubCell"/>
</dbReference>
<keyword evidence="10" id="KW-0325">Glycoprotein</keyword>
<keyword evidence="8 11" id="KW-1133">Transmembrane helix</keyword>
<keyword evidence="6 11" id="KW-0812">Transmembrane</keyword>
<evidence type="ECO:0000256" key="11">
    <source>
        <dbReference type="SAM" id="Phobius"/>
    </source>
</evidence>
<dbReference type="GO" id="GO:0006506">
    <property type="term" value="P:GPI anchor biosynthetic process"/>
    <property type="evidence" value="ECO:0007669"/>
    <property type="project" value="UniProtKB-KW"/>
</dbReference>
<dbReference type="InterPro" id="IPR002591">
    <property type="entry name" value="Phosphodiest/P_Trfase"/>
</dbReference>
<dbReference type="InterPro" id="IPR045687">
    <property type="entry name" value="PIGG/GPI7_C"/>
</dbReference>
<dbReference type="EMBL" id="JBGFUD010002122">
    <property type="protein sequence ID" value="MFH4977187.1"/>
    <property type="molecule type" value="Genomic_DNA"/>
</dbReference>
<evidence type="ECO:0000313" key="14">
    <source>
        <dbReference type="Proteomes" id="UP001608902"/>
    </source>
</evidence>
<dbReference type="Gene3D" id="3.40.720.10">
    <property type="entry name" value="Alkaline Phosphatase, subunit A"/>
    <property type="match status" value="1"/>
</dbReference>
<dbReference type="PANTHER" id="PTHR23072:SF0">
    <property type="entry name" value="GPI ETHANOLAMINE PHOSPHATE TRANSFERASE 2"/>
    <property type="match status" value="1"/>
</dbReference>
<evidence type="ECO:0000256" key="8">
    <source>
        <dbReference type="ARBA" id="ARBA00022989"/>
    </source>
</evidence>
<dbReference type="GO" id="GO:0016740">
    <property type="term" value="F:transferase activity"/>
    <property type="evidence" value="ECO:0007669"/>
    <property type="project" value="UniProtKB-KW"/>
</dbReference>
<proteinExistence type="inferred from homology"/>
<evidence type="ECO:0000259" key="12">
    <source>
        <dbReference type="Pfam" id="PF19316"/>
    </source>
</evidence>
<evidence type="ECO:0000256" key="7">
    <source>
        <dbReference type="ARBA" id="ARBA00022824"/>
    </source>
</evidence>
<feature type="transmembrane region" description="Helical" evidence="11">
    <location>
        <begin position="806"/>
        <end position="827"/>
    </location>
</feature>
<feature type="transmembrane region" description="Helical" evidence="11">
    <location>
        <begin position="470"/>
        <end position="492"/>
    </location>
</feature>
<comment type="pathway">
    <text evidence="2">Glycolipid biosynthesis; glycosylphosphatidylinositol-anchor biosynthesis.</text>
</comment>
<feature type="domain" description="GPI ethanolamine phosphate transferase 2 C-terminal" evidence="12">
    <location>
        <begin position="692"/>
        <end position="849"/>
    </location>
</feature>
<keyword evidence="4" id="KW-0337">GPI-anchor biosynthesis</keyword>
<dbReference type="InterPro" id="IPR039527">
    <property type="entry name" value="PIGG/GPI7"/>
</dbReference>
<feature type="transmembrane region" description="Helical" evidence="11">
    <location>
        <begin position="842"/>
        <end position="862"/>
    </location>
</feature>
<evidence type="ECO:0000256" key="5">
    <source>
        <dbReference type="ARBA" id="ARBA00022679"/>
    </source>
</evidence>
<dbReference type="InterPro" id="IPR037674">
    <property type="entry name" value="PIG-G_N"/>
</dbReference>
<comment type="similarity">
    <text evidence="3">Belongs to the PIGG/PIGN/PIGO family. PIGG subfamily.</text>
</comment>
<comment type="caution">
    <text evidence="13">The sequence shown here is derived from an EMBL/GenBank/DDBJ whole genome shotgun (WGS) entry which is preliminary data.</text>
</comment>
<dbReference type="PANTHER" id="PTHR23072">
    <property type="entry name" value="PHOSPHATIDYLINOSITOL GLYCAN-RELATED"/>
    <property type="match status" value="1"/>
</dbReference>
<comment type="subcellular location">
    <subcellularLocation>
        <location evidence="1">Endoplasmic reticulum membrane</location>
        <topology evidence="1">Multi-pass membrane protein</topology>
    </subcellularLocation>
</comment>
<accession>A0ABD6ED42</accession>
<evidence type="ECO:0000256" key="2">
    <source>
        <dbReference type="ARBA" id="ARBA00004687"/>
    </source>
</evidence>
<feature type="transmembrane region" description="Helical" evidence="11">
    <location>
        <begin position="498"/>
        <end position="516"/>
    </location>
</feature>
<reference evidence="13 14" key="1">
    <citation type="submission" date="2024-08" db="EMBL/GenBank/DDBJ databases">
        <title>Gnathostoma spinigerum genome.</title>
        <authorList>
            <person name="Gonzalez-Bertolin B."/>
            <person name="Monzon S."/>
            <person name="Zaballos A."/>
            <person name="Jimenez P."/>
            <person name="Dekumyoy P."/>
            <person name="Varona S."/>
            <person name="Cuesta I."/>
            <person name="Sumanam S."/>
            <person name="Adisakwattana P."/>
            <person name="Gasser R.B."/>
            <person name="Hernandez-Gonzalez A."/>
            <person name="Young N.D."/>
            <person name="Perteguer M.J."/>
        </authorList>
    </citation>
    <scope>NUCLEOTIDE SEQUENCE [LARGE SCALE GENOMIC DNA]</scope>
    <source>
        <strain evidence="13">AL3</strain>
        <tissue evidence="13">Liver</tissue>
    </source>
</reference>
<feature type="transmembrane region" description="Helical" evidence="11">
    <location>
        <begin position="644"/>
        <end position="666"/>
    </location>
</feature>
<evidence type="ECO:0000256" key="6">
    <source>
        <dbReference type="ARBA" id="ARBA00022692"/>
    </source>
</evidence>
<dbReference type="SUPFAM" id="SSF53649">
    <property type="entry name" value="Alkaline phosphatase-like"/>
    <property type="match status" value="1"/>
</dbReference>
<evidence type="ECO:0000256" key="9">
    <source>
        <dbReference type="ARBA" id="ARBA00023136"/>
    </source>
</evidence>
<evidence type="ECO:0000256" key="1">
    <source>
        <dbReference type="ARBA" id="ARBA00004477"/>
    </source>
</evidence>
<organism evidence="13 14">
    <name type="scientific">Gnathostoma spinigerum</name>
    <dbReference type="NCBI Taxonomy" id="75299"/>
    <lineage>
        <taxon>Eukaryota</taxon>
        <taxon>Metazoa</taxon>
        <taxon>Ecdysozoa</taxon>
        <taxon>Nematoda</taxon>
        <taxon>Chromadorea</taxon>
        <taxon>Rhabditida</taxon>
        <taxon>Spirurina</taxon>
        <taxon>Gnathostomatomorpha</taxon>
        <taxon>Gnathostomatoidea</taxon>
        <taxon>Gnathostomatidae</taxon>
        <taxon>Gnathostoma</taxon>
    </lineage>
</organism>
<sequence>MFHRNENVLNSSTLSILCLLQIFAAFLFGFGFFTPQFEAVPSNSFRSSLPQLLRDENCTKRVESILSTERIDKMVLILIDAWQSEFFFKSPSSMPFVSNLTRHGLAISFEATLQAPTVTMPRIKAITSGIVPSFLDVIMNLASNPMGDDNILDRLKSNGKNIAFCGDNTWMKLFPSHFHSDSAGTTSFFVNDFTEVDKNVTDCMKNFMRAGRVDAWDFMILHYLGLDHIGHSMGPVKEQVDLKLKEMDTVVESVFHKLNNKSDSRWSLVILGDHGMTEVGSHGGSSHRETNVPIIFAGKLHKLGPESDTLFAVSAAGVVPSSSIQQIDIVPTVSSVFGIPIPSGNIGVTITNVLRSFGSARNQLVVAFSLAENAHQIKHLRNFNSDPLNDCIEEFISYVRVYCLLNGEPVTSFNESNCKLLLREAQKDLLNAKSGNYSTIVLFGIFISILDSACLITLSSSADGVREDRIYTVFLYLVIFARALTFFGSSLIEEEHDVVYFFYSSYLSALFLKATVRYMQRMNVRKKNYSTHGSGWPSSSPDQVRLILLLLLHRFCRVFTEGRRRRWLMELDPTLMSSDLSATNSGLLGTVTSFGSIVFSDGFEIMKSHLSLNTLLNIFTSVFVLHRFSSFSDLSKSGYVVRRLLHSLLLSVGLVTVVCKQLILLSTSTASVILAFLCFLILIVSRSLSAVFLLWILFLSRRELFPLIGLEVVTGSTLADLGLHPLAVVLAGWSAFFYAGNSNSFATVDIAVGYTGLSSYQPLIVGAQLLLNTYSGPLIVILSWSATRKDQKVNKQFDPFRDHSQLEVSLSLASFCGTTACMCSLFLQRHHLFVWTVFAPKYVYELVHLVVVAFTTVLLEIVGRITRHCQR</sequence>
<keyword evidence="9 11" id="KW-0472">Membrane</keyword>
<keyword evidence="14" id="KW-1185">Reference proteome</keyword>
<keyword evidence="7" id="KW-0256">Endoplasmic reticulum</keyword>
<name>A0ABD6ED42_9BILA</name>
<dbReference type="Proteomes" id="UP001608902">
    <property type="component" value="Unassembled WGS sequence"/>
</dbReference>
<evidence type="ECO:0000313" key="13">
    <source>
        <dbReference type="EMBL" id="MFH4977187.1"/>
    </source>
</evidence>
<evidence type="ECO:0000256" key="4">
    <source>
        <dbReference type="ARBA" id="ARBA00022502"/>
    </source>
</evidence>
<dbReference type="Pfam" id="PF19316">
    <property type="entry name" value="PIGO_PIGG"/>
    <property type="match status" value="1"/>
</dbReference>